<name>A0AAP4BYW2_9CORY</name>
<evidence type="ECO:0000256" key="7">
    <source>
        <dbReference type="ARBA" id="ARBA00022490"/>
    </source>
</evidence>
<comment type="similarity">
    <text evidence="6">In the N-terminal section; belongs to the PRA-CH family.</text>
</comment>
<dbReference type="InterPro" id="IPR026660">
    <property type="entry name" value="PRA-CH"/>
</dbReference>
<dbReference type="HAMAP" id="MF_01021">
    <property type="entry name" value="HisI"/>
    <property type="match status" value="1"/>
</dbReference>
<dbReference type="RefSeq" id="WP_284609111.1">
    <property type="nucleotide sequence ID" value="NZ_JASNTZ010000002.1"/>
</dbReference>
<comment type="catalytic activity">
    <reaction evidence="2">
        <text>1-(5-phospho-beta-D-ribosyl)-ATP + H2O = 1-(5-phospho-beta-D-ribosyl)-5'-AMP + diphosphate + H(+)</text>
        <dbReference type="Rhea" id="RHEA:22828"/>
        <dbReference type="ChEBI" id="CHEBI:15377"/>
        <dbReference type="ChEBI" id="CHEBI:15378"/>
        <dbReference type="ChEBI" id="CHEBI:33019"/>
        <dbReference type="ChEBI" id="CHEBI:59457"/>
        <dbReference type="ChEBI" id="CHEBI:73183"/>
        <dbReference type="EC" id="3.6.1.31"/>
    </reaction>
</comment>
<evidence type="ECO:0000256" key="12">
    <source>
        <dbReference type="ARBA" id="ARBA00022842"/>
    </source>
</evidence>
<comment type="catalytic activity">
    <reaction evidence="1 14">
        <text>1-(5-phospho-beta-D-ribosyl)-5'-AMP + H2O = 1-(5-phospho-beta-D-ribosyl)-5-[(5-phospho-beta-D-ribosylamino)methylideneamino]imidazole-4-carboxamide</text>
        <dbReference type="Rhea" id="RHEA:20049"/>
        <dbReference type="ChEBI" id="CHEBI:15377"/>
        <dbReference type="ChEBI" id="CHEBI:58435"/>
        <dbReference type="ChEBI" id="CHEBI:59457"/>
        <dbReference type="EC" id="3.5.4.19"/>
    </reaction>
</comment>
<dbReference type="NCBIfam" id="NF000768">
    <property type="entry name" value="PRK00051.1"/>
    <property type="match status" value="1"/>
</dbReference>
<dbReference type="Proteomes" id="UP001230317">
    <property type="component" value="Unassembled WGS sequence"/>
</dbReference>
<evidence type="ECO:0000256" key="14">
    <source>
        <dbReference type="HAMAP-Rule" id="MF_01021"/>
    </source>
</evidence>
<comment type="similarity">
    <text evidence="14">Belongs to the PRA-CH family.</text>
</comment>
<feature type="binding site" evidence="14">
    <location>
        <position position="89"/>
    </location>
    <ligand>
        <name>Mg(2+)</name>
        <dbReference type="ChEBI" id="CHEBI:18420"/>
    </ligand>
</feature>
<evidence type="ECO:0000256" key="10">
    <source>
        <dbReference type="ARBA" id="ARBA00022801"/>
    </source>
</evidence>
<comment type="function">
    <text evidence="14">Catalyzes the hydrolysis of the adenine ring of phosphoribosyl-AMP.</text>
</comment>
<evidence type="ECO:0000256" key="3">
    <source>
        <dbReference type="ARBA" id="ARBA00005169"/>
    </source>
</evidence>
<dbReference type="EMBL" id="JASNVU010000006">
    <property type="protein sequence ID" value="MDK4334857.1"/>
    <property type="molecule type" value="Genomic_DNA"/>
</dbReference>
<keyword evidence="7 14" id="KW-0963">Cytoplasm</keyword>
<dbReference type="PANTHER" id="PTHR42945">
    <property type="entry name" value="HISTIDINE BIOSYNTHESIS BIFUNCTIONAL PROTEIN"/>
    <property type="match status" value="1"/>
</dbReference>
<comment type="cofactor">
    <cofactor evidence="14">
        <name>Zn(2+)</name>
        <dbReference type="ChEBI" id="CHEBI:29105"/>
    </cofactor>
    <text evidence="14">Binds 1 zinc ion per subunit.</text>
</comment>
<comment type="caution">
    <text evidence="17">The sequence shown here is derived from an EMBL/GenBank/DDBJ whole genome shotgun (WGS) entry which is preliminary data.</text>
</comment>
<feature type="binding site" evidence="14">
    <location>
        <position position="102"/>
    </location>
    <ligand>
        <name>Zn(2+)</name>
        <dbReference type="ChEBI" id="CHEBI:29105"/>
        <note>ligand shared between dimeric partners</note>
    </ligand>
</feature>
<evidence type="ECO:0000256" key="13">
    <source>
        <dbReference type="ARBA" id="ARBA00023102"/>
    </source>
</evidence>
<dbReference type="Pfam" id="PF01502">
    <property type="entry name" value="PRA-CH"/>
    <property type="match status" value="1"/>
</dbReference>
<keyword evidence="13 14" id="KW-0368">Histidine biosynthesis</keyword>
<dbReference type="GO" id="GO:0000287">
    <property type="term" value="F:magnesium ion binding"/>
    <property type="evidence" value="ECO:0007669"/>
    <property type="project" value="UniProtKB-UniRule"/>
</dbReference>
<evidence type="ECO:0000256" key="6">
    <source>
        <dbReference type="ARBA" id="ARBA00008299"/>
    </source>
</evidence>
<evidence type="ECO:0000256" key="2">
    <source>
        <dbReference type="ARBA" id="ARBA00001460"/>
    </source>
</evidence>
<evidence type="ECO:0000313" key="17">
    <source>
        <dbReference type="EMBL" id="MDK4334857.1"/>
    </source>
</evidence>
<dbReference type="InterPro" id="IPR038019">
    <property type="entry name" value="PRib_AMP_CycHydrolase_sf"/>
</dbReference>
<keyword evidence="8 14" id="KW-0028">Amino-acid biosynthesis</keyword>
<feature type="domain" description="Phosphoribosyl-AMP cyclohydrolase" evidence="15">
    <location>
        <begin position="38"/>
        <end position="110"/>
    </location>
</feature>
<accession>A0AAP4BYW2</accession>
<dbReference type="GO" id="GO:0008270">
    <property type="term" value="F:zinc ion binding"/>
    <property type="evidence" value="ECO:0007669"/>
    <property type="project" value="UniProtKB-UniRule"/>
</dbReference>
<keyword evidence="9 14" id="KW-0479">Metal-binding</keyword>
<dbReference type="Proteomes" id="UP001239414">
    <property type="component" value="Unassembled WGS sequence"/>
</dbReference>
<dbReference type="GO" id="GO:0000105">
    <property type="term" value="P:L-histidine biosynthetic process"/>
    <property type="evidence" value="ECO:0007669"/>
    <property type="project" value="UniProtKB-UniRule"/>
</dbReference>
<sequence length="120" mass="13178">MNTPADYELDPQIAVLLKRNEQGLVPAVAQSDSGEVLMLAWMDDHALAHTLATRKGTYFSRSRGEYWIKGETSGHTQDVLGVRLDCDGDTILLTVRQRGAACHTGDRTCFDARVLLGDDS</sequence>
<evidence type="ECO:0000256" key="9">
    <source>
        <dbReference type="ARBA" id="ARBA00022723"/>
    </source>
</evidence>
<feature type="binding site" evidence="14">
    <location>
        <position position="85"/>
    </location>
    <ligand>
        <name>Mg(2+)</name>
        <dbReference type="ChEBI" id="CHEBI:18420"/>
    </ligand>
</feature>
<dbReference type="SUPFAM" id="SSF141734">
    <property type="entry name" value="HisI-like"/>
    <property type="match status" value="1"/>
</dbReference>
<gene>
    <name evidence="14 17" type="primary">hisI</name>
    <name evidence="16" type="ORF">QPX34_03925</name>
    <name evidence="17" type="ORF">QPX58_05440</name>
</gene>
<evidence type="ECO:0000256" key="4">
    <source>
        <dbReference type="ARBA" id="ARBA00005204"/>
    </source>
</evidence>
<dbReference type="GO" id="GO:0004635">
    <property type="term" value="F:phosphoribosyl-AMP cyclohydrolase activity"/>
    <property type="evidence" value="ECO:0007669"/>
    <property type="project" value="UniProtKB-UniRule"/>
</dbReference>
<comment type="subunit">
    <text evidence="14">Homodimer.</text>
</comment>
<evidence type="ECO:0000313" key="18">
    <source>
        <dbReference type="Proteomes" id="UP001230317"/>
    </source>
</evidence>
<evidence type="ECO:0000256" key="5">
    <source>
        <dbReference type="ARBA" id="ARBA00007731"/>
    </source>
</evidence>
<dbReference type="GO" id="GO:0004636">
    <property type="term" value="F:phosphoribosyl-ATP diphosphatase activity"/>
    <property type="evidence" value="ECO:0007669"/>
    <property type="project" value="UniProtKB-EC"/>
</dbReference>
<comment type="similarity">
    <text evidence="5">In the C-terminal section; belongs to the PRA-PH family.</text>
</comment>
<evidence type="ECO:0000259" key="15">
    <source>
        <dbReference type="Pfam" id="PF01502"/>
    </source>
</evidence>
<dbReference type="EC" id="3.5.4.19" evidence="14"/>
<feature type="binding site" evidence="14">
    <location>
        <position position="87"/>
    </location>
    <ligand>
        <name>Mg(2+)</name>
        <dbReference type="ChEBI" id="CHEBI:18420"/>
    </ligand>
</feature>
<evidence type="ECO:0000256" key="8">
    <source>
        <dbReference type="ARBA" id="ARBA00022605"/>
    </source>
</evidence>
<protein>
    <recommendedName>
        <fullName evidence="14">Phosphoribosyl-AMP cyclohydrolase</fullName>
        <shortName evidence="14">PRA-CH</shortName>
        <ecNumber evidence="14">3.5.4.19</ecNumber>
    </recommendedName>
</protein>
<comment type="cofactor">
    <cofactor evidence="14">
        <name>Mg(2+)</name>
        <dbReference type="ChEBI" id="CHEBI:18420"/>
    </cofactor>
    <text evidence="14">Binds 1 Mg(2+) ion per subunit.</text>
</comment>
<keyword evidence="11 14" id="KW-0862">Zinc</keyword>
<evidence type="ECO:0000256" key="11">
    <source>
        <dbReference type="ARBA" id="ARBA00022833"/>
    </source>
</evidence>
<dbReference type="Gene3D" id="3.10.20.810">
    <property type="entry name" value="Phosphoribosyl-AMP cyclohydrolase"/>
    <property type="match status" value="1"/>
</dbReference>
<dbReference type="FunFam" id="3.10.20.810:FF:000001">
    <property type="entry name" value="Histidine biosynthesis bifunctional protein HisIE"/>
    <property type="match status" value="1"/>
</dbReference>
<keyword evidence="10 14" id="KW-0378">Hydrolase</keyword>
<dbReference type="InterPro" id="IPR002496">
    <property type="entry name" value="PRib_AMP_CycHydrolase_dom"/>
</dbReference>
<dbReference type="GO" id="GO:0005737">
    <property type="term" value="C:cytoplasm"/>
    <property type="evidence" value="ECO:0007669"/>
    <property type="project" value="UniProtKB-SubCell"/>
</dbReference>
<evidence type="ECO:0000256" key="1">
    <source>
        <dbReference type="ARBA" id="ARBA00000024"/>
    </source>
</evidence>
<keyword evidence="12 14" id="KW-0460">Magnesium</keyword>
<reference evidence="17 19" key="1">
    <citation type="submission" date="2023-05" db="EMBL/GenBank/DDBJ databases">
        <title>Metabolic capabilities are highly conserved among human nasal-associated Corynebacterium species in pangenomic analyses.</title>
        <authorList>
            <person name="Tran T.H."/>
            <person name="Roberts A.Q."/>
            <person name="Escapa I.F."/>
            <person name="Gao W."/>
            <person name="Conlan S."/>
            <person name="Kong H."/>
            <person name="Segre J.A."/>
            <person name="Kelly M.S."/>
            <person name="Lemon K.P."/>
        </authorList>
    </citation>
    <scope>NUCLEOTIDE SEQUENCE</scope>
    <source>
        <strain evidence="17">KPL2618</strain>
        <strain evidence="16 19">KPL3802</strain>
    </source>
</reference>
<comment type="subcellular location">
    <subcellularLocation>
        <location evidence="14">Cytoplasm</location>
    </subcellularLocation>
</comment>
<comment type="pathway">
    <text evidence="4">Amino-acid biosynthesis; L-histidine biosynthesis; L-histidine from 5-phospho-alpha-D-ribose 1-diphosphate: step 2/9.</text>
</comment>
<dbReference type="EMBL" id="JASNUO010000003">
    <property type="protein sequence ID" value="MDK4247176.1"/>
    <property type="molecule type" value="Genomic_DNA"/>
</dbReference>
<evidence type="ECO:0000313" key="19">
    <source>
        <dbReference type="Proteomes" id="UP001239414"/>
    </source>
</evidence>
<organism evidence="17 18">
    <name type="scientific">Corynebacterium accolens</name>
    <dbReference type="NCBI Taxonomy" id="38284"/>
    <lineage>
        <taxon>Bacteria</taxon>
        <taxon>Bacillati</taxon>
        <taxon>Actinomycetota</taxon>
        <taxon>Actinomycetes</taxon>
        <taxon>Mycobacteriales</taxon>
        <taxon>Corynebacteriaceae</taxon>
        <taxon>Corynebacterium</taxon>
    </lineage>
</organism>
<evidence type="ECO:0000313" key="16">
    <source>
        <dbReference type="EMBL" id="MDK4247176.1"/>
    </source>
</evidence>
<keyword evidence="19" id="KW-1185">Reference proteome</keyword>
<feature type="binding site" evidence="14">
    <location>
        <position position="86"/>
    </location>
    <ligand>
        <name>Zn(2+)</name>
        <dbReference type="ChEBI" id="CHEBI:29105"/>
        <note>ligand shared between dimeric partners</note>
    </ligand>
</feature>
<dbReference type="PANTHER" id="PTHR42945:SF11">
    <property type="entry name" value="PHOSPHORIBOSYL-AMP CYCLOHYDROLASE"/>
    <property type="match status" value="1"/>
</dbReference>
<feature type="binding site" evidence="14">
    <location>
        <position position="109"/>
    </location>
    <ligand>
        <name>Zn(2+)</name>
        <dbReference type="ChEBI" id="CHEBI:29105"/>
        <note>ligand shared between dimeric partners</note>
    </ligand>
</feature>
<proteinExistence type="inferred from homology"/>
<comment type="pathway">
    <text evidence="3 14">Amino-acid biosynthesis; L-histidine biosynthesis; L-histidine from 5-phospho-alpha-D-ribose 1-diphosphate: step 3/9.</text>
</comment>
<dbReference type="AlphaFoldDB" id="A0AAP4BYW2"/>